<feature type="binding site" evidence="8">
    <location>
        <position position="102"/>
    </location>
    <ligand>
        <name>phosphoenolpyruvate</name>
        <dbReference type="ChEBI" id="CHEBI:58702"/>
    </ligand>
</feature>
<dbReference type="InterPro" id="IPR013792">
    <property type="entry name" value="RNA3'P_cycl/enolpyr_Trfase_a/b"/>
</dbReference>
<dbReference type="CDD" id="cd01556">
    <property type="entry name" value="EPSP_synthase"/>
    <property type="match status" value="1"/>
</dbReference>
<evidence type="ECO:0000256" key="4">
    <source>
        <dbReference type="ARBA" id="ARBA00022605"/>
    </source>
</evidence>
<comment type="catalytic activity">
    <reaction evidence="7">
        <text>3-phosphoshikimate + phosphoenolpyruvate = 5-O-(1-carboxyvinyl)-3-phosphoshikimate + phosphate</text>
        <dbReference type="Rhea" id="RHEA:21256"/>
        <dbReference type="ChEBI" id="CHEBI:43474"/>
        <dbReference type="ChEBI" id="CHEBI:57701"/>
        <dbReference type="ChEBI" id="CHEBI:58702"/>
        <dbReference type="ChEBI" id="CHEBI:145989"/>
        <dbReference type="EC" id="2.5.1.19"/>
    </reaction>
    <physiologicalReaction direction="left-to-right" evidence="7">
        <dbReference type="Rhea" id="RHEA:21257"/>
    </physiologicalReaction>
</comment>
<dbReference type="GO" id="GO:0008652">
    <property type="term" value="P:amino acid biosynthetic process"/>
    <property type="evidence" value="ECO:0007669"/>
    <property type="project" value="UniProtKB-KW"/>
</dbReference>
<feature type="binding site" evidence="8">
    <location>
        <position position="179"/>
    </location>
    <ligand>
        <name>phosphoenolpyruvate</name>
        <dbReference type="ChEBI" id="CHEBI:58702"/>
    </ligand>
</feature>
<dbReference type="InterPro" id="IPR001986">
    <property type="entry name" value="Enolpyruvate_Tfrase_dom"/>
</dbReference>
<dbReference type="EMBL" id="FOYU01000001">
    <property type="protein sequence ID" value="SFR39556.1"/>
    <property type="molecule type" value="Genomic_DNA"/>
</dbReference>
<comment type="function">
    <text evidence="8">Catalyzes the transfer of the enolpyruvyl moiety of phosphoenolpyruvate (PEP) to the 5-hydroxyl of shikimate-3-phosphate (S3P) to produce enolpyruvyl shikimate-3-phosphate and inorganic phosphate.</text>
</comment>
<dbReference type="Pfam" id="PF00275">
    <property type="entry name" value="EPSP_synthase"/>
    <property type="match status" value="1"/>
</dbReference>
<feature type="domain" description="Enolpyruvate transferase" evidence="9">
    <location>
        <begin position="14"/>
        <end position="427"/>
    </location>
</feature>
<name>A0A1I6GBJ4_9GAMM</name>
<dbReference type="PIRSF" id="PIRSF000505">
    <property type="entry name" value="EPSPS"/>
    <property type="match status" value="1"/>
</dbReference>
<comment type="subunit">
    <text evidence="8">Monomer.</text>
</comment>
<gene>
    <name evidence="8" type="primary">aroA</name>
    <name evidence="10" type="ORF">SAMN04488070_0433</name>
</gene>
<dbReference type="GO" id="GO:0005737">
    <property type="term" value="C:cytoplasm"/>
    <property type="evidence" value="ECO:0007669"/>
    <property type="project" value="UniProtKB-SubCell"/>
</dbReference>
<evidence type="ECO:0000256" key="6">
    <source>
        <dbReference type="ARBA" id="ARBA00023141"/>
    </source>
</evidence>
<dbReference type="FunFam" id="3.65.10.10:FF:000003">
    <property type="entry name" value="3-phosphoshikimate 1-carboxyvinyltransferase"/>
    <property type="match status" value="1"/>
</dbReference>
<dbReference type="InterPro" id="IPR023193">
    <property type="entry name" value="EPSP_synthase_CS"/>
</dbReference>
<comment type="similarity">
    <text evidence="2 8">Belongs to the EPSP synthase family.</text>
</comment>
<feature type="binding site" evidence="8">
    <location>
        <position position="344"/>
    </location>
    <ligand>
        <name>3-phosphoshikimate</name>
        <dbReference type="ChEBI" id="CHEBI:145989"/>
    </ligand>
</feature>
<dbReference type="PROSITE" id="PS00104">
    <property type="entry name" value="EPSP_SYNTHASE_1"/>
    <property type="match status" value="1"/>
</dbReference>
<dbReference type="AlphaFoldDB" id="A0A1I6GBJ4"/>
<feature type="binding site" evidence="8">
    <location>
        <position position="26"/>
    </location>
    <ligand>
        <name>phosphoenolpyruvate</name>
        <dbReference type="ChEBI" id="CHEBI:58702"/>
    </ligand>
</feature>
<evidence type="ECO:0000259" key="9">
    <source>
        <dbReference type="Pfam" id="PF00275"/>
    </source>
</evidence>
<evidence type="ECO:0000256" key="3">
    <source>
        <dbReference type="ARBA" id="ARBA00022490"/>
    </source>
</evidence>
<dbReference type="PANTHER" id="PTHR21090:SF5">
    <property type="entry name" value="PENTAFUNCTIONAL AROM POLYPEPTIDE"/>
    <property type="match status" value="1"/>
</dbReference>
<evidence type="ECO:0000256" key="8">
    <source>
        <dbReference type="HAMAP-Rule" id="MF_00210"/>
    </source>
</evidence>
<sequence>MTSGSPSITLKNLQQCRGDVTLPGSKSIANRALLMAALCVDGQKTTLTNVLRSDDTERMLEALSELGVIIDVASDSETTMTVTGCGGHWPKQPQVLDLGNAGTAMRPLLAVLSATLHDTACVLTGDARMQERPVQALVDALRAGGTQLNCLQHEGYPPIEVQGGLQGGMLSIDGSASSQYISAMLMALPLLTQDSVLQLTGTVVSWPYIELTLAMLKRFGIEVHRICRQEFLIPGQQTYQSPGEYWVEGDASAASYWLAAAALGGGPLTVHGVGSESIQGDVKFADYLADMGAEVIIEAHSITVKRGELRALDADLNAIPDAAMTFATLALFASGTTHIRNIANWRIKETDRLEAMATELRKVGAHVVETEDAIAVTPPDEINHAEIATYNDHRMAMSFALLGFSRTGVTILDPKCCSKTYPSFFDEFCAITQSS</sequence>
<feature type="binding site" evidence="8">
    <location>
        <position position="132"/>
    </location>
    <ligand>
        <name>phosphoenolpyruvate</name>
        <dbReference type="ChEBI" id="CHEBI:58702"/>
    </ligand>
</feature>
<dbReference type="GO" id="GO:0009423">
    <property type="term" value="P:chorismate biosynthetic process"/>
    <property type="evidence" value="ECO:0007669"/>
    <property type="project" value="UniProtKB-UniRule"/>
</dbReference>
<dbReference type="Gene3D" id="3.65.10.10">
    <property type="entry name" value="Enolpyruvate transferase domain"/>
    <property type="match status" value="2"/>
</dbReference>
<keyword evidence="5 8" id="KW-0808">Transferase</keyword>
<dbReference type="GO" id="GO:0009073">
    <property type="term" value="P:aromatic amino acid family biosynthetic process"/>
    <property type="evidence" value="ECO:0007669"/>
    <property type="project" value="UniProtKB-KW"/>
</dbReference>
<comment type="pathway">
    <text evidence="1 8">Metabolic intermediate biosynthesis; chorismate biosynthesis; chorismate from D-erythrose 4-phosphate and phosphoenolpyruvate: step 6/7.</text>
</comment>
<feature type="binding site" evidence="8">
    <location>
        <position position="348"/>
    </location>
    <ligand>
        <name>3-phosphoshikimate</name>
        <dbReference type="ChEBI" id="CHEBI:145989"/>
    </ligand>
</feature>
<evidence type="ECO:0000256" key="2">
    <source>
        <dbReference type="ARBA" id="ARBA00009948"/>
    </source>
</evidence>
<organism evidence="10 11">
    <name type="scientific">Pseudidiomarina maritima</name>
    <dbReference type="NCBI Taxonomy" id="519453"/>
    <lineage>
        <taxon>Bacteria</taxon>
        <taxon>Pseudomonadati</taxon>
        <taxon>Pseudomonadota</taxon>
        <taxon>Gammaproteobacteria</taxon>
        <taxon>Alteromonadales</taxon>
        <taxon>Idiomarinaceae</taxon>
        <taxon>Pseudidiomarina</taxon>
    </lineage>
</organism>
<keyword evidence="3 8" id="KW-0963">Cytoplasm</keyword>
<dbReference type="InterPro" id="IPR006264">
    <property type="entry name" value="EPSP_synthase"/>
</dbReference>
<feature type="binding site" evidence="8">
    <location>
        <position position="321"/>
    </location>
    <ligand>
        <name>3-phosphoshikimate</name>
        <dbReference type="ChEBI" id="CHEBI:145989"/>
    </ligand>
</feature>
<protein>
    <recommendedName>
        <fullName evidence="8">3-phosphoshikimate 1-carboxyvinyltransferase</fullName>
        <ecNumber evidence="8">2.5.1.19</ecNumber>
    </recommendedName>
    <alternativeName>
        <fullName evidence="8">5-enolpyruvylshikimate-3-phosphate synthase</fullName>
        <shortName evidence="8">EPSP synthase</shortName>
        <shortName evidence="8">EPSPS</shortName>
    </alternativeName>
</protein>
<feature type="binding site" evidence="8">
    <location>
        <position position="419"/>
    </location>
    <ligand>
        <name>phosphoenolpyruvate</name>
        <dbReference type="ChEBI" id="CHEBI:58702"/>
    </ligand>
</feature>
<dbReference type="Proteomes" id="UP000199424">
    <property type="component" value="Unassembled WGS sequence"/>
</dbReference>
<feature type="binding site" evidence="8">
    <location>
        <position position="179"/>
    </location>
    <ligand>
        <name>3-phosphoshikimate</name>
        <dbReference type="ChEBI" id="CHEBI:145989"/>
    </ligand>
</feature>
<dbReference type="UniPathway" id="UPA00053">
    <property type="reaction ID" value="UER00089"/>
</dbReference>
<dbReference type="NCBIfam" id="TIGR01356">
    <property type="entry name" value="aroA"/>
    <property type="match status" value="1"/>
</dbReference>
<accession>A0A1I6GBJ4</accession>
<dbReference type="SUPFAM" id="SSF55205">
    <property type="entry name" value="EPT/RTPC-like"/>
    <property type="match status" value="1"/>
</dbReference>
<dbReference type="RefSeq" id="WP_092854811.1">
    <property type="nucleotide sequence ID" value="NZ_FOYU01000001.1"/>
</dbReference>
<dbReference type="GO" id="GO:0003866">
    <property type="term" value="F:3-phosphoshikimate 1-carboxyvinyltransferase activity"/>
    <property type="evidence" value="ECO:0007669"/>
    <property type="project" value="UniProtKB-UniRule"/>
</dbReference>
<dbReference type="EC" id="2.5.1.19" evidence="8"/>
<dbReference type="PROSITE" id="PS00885">
    <property type="entry name" value="EPSP_SYNTHASE_2"/>
    <property type="match status" value="1"/>
</dbReference>
<feature type="binding site" evidence="8">
    <location>
        <position position="31"/>
    </location>
    <ligand>
        <name>3-phosphoshikimate</name>
        <dbReference type="ChEBI" id="CHEBI:145989"/>
    </ligand>
</feature>
<dbReference type="PANTHER" id="PTHR21090">
    <property type="entry name" value="AROM/DEHYDROQUINATE SYNTHASE"/>
    <property type="match status" value="1"/>
</dbReference>
<feature type="active site" description="Proton acceptor" evidence="8">
    <location>
        <position position="321"/>
    </location>
</feature>
<keyword evidence="11" id="KW-1185">Reference proteome</keyword>
<feature type="binding site" evidence="8">
    <location>
        <position position="26"/>
    </location>
    <ligand>
        <name>3-phosphoshikimate</name>
        <dbReference type="ChEBI" id="CHEBI:145989"/>
    </ligand>
</feature>
<keyword evidence="6 8" id="KW-0057">Aromatic amino acid biosynthesis</keyword>
<keyword evidence="4 8" id="KW-0028">Amino-acid biosynthesis</keyword>
<dbReference type="InterPro" id="IPR036968">
    <property type="entry name" value="Enolpyruvate_Tfrase_sf"/>
</dbReference>
<feature type="binding site" evidence="8">
    <location>
        <position position="27"/>
    </location>
    <ligand>
        <name>3-phosphoshikimate</name>
        <dbReference type="ChEBI" id="CHEBI:145989"/>
    </ligand>
</feature>
<feature type="binding site" evidence="8">
    <location>
        <position position="178"/>
    </location>
    <ligand>
        <name>3-phosphoshikimate</name>
        <dbReference type="ChEBI" id="CHEBI:145989"/>
    </ligand>
</feature>
<feature type="binding site" evidence="8">
    <location>
        <position position="177"/>
    </location>
    <ligand>
        <name>3-phosphoshikimate</name>
        <dbReference type="ChEBI" id="CHEBI:145989"/>
    </ligand>
</feature>
<feature type="binding site" evidence="8">
    <location>
        <position position="394"/>
    </location>
    <ligand>
        <name>phosphoenolpyruvate</name>
        <dbReference type="ChEBI" id="CHEBI:58702"/>
    </ligand>
</feature>
<evidence type="ECO:0000313" key="11">
    <source>
        <dbReference type="Proteomes" id="UP000199424"/>
    </source>
</evidence>
<proteinExistence type="inferred from homology"/>
<feature type="binding site" evidence="8">
    <location>
        <position position="352"/>
    </location>
    <ligand>
        <name>phosphoenolpyruvate</name>
        <dbReference type="ChEBI" id="CHEBI:58702"/>
    </ligand>
</feature>
<feature type="binding site" evidence="8">
    <location>
        <position position="205"/>
    </location>
    <ligand>
        <name>3-phosphoshikimate</name>
        <dbReference type="ChEBI" id="CHEBI:145989"/>
    </ligand>
</feature>
<comment type="subcellular location">
    <subcellularLocation>
        <location evidence="8">Cytoplasm</location>
    </subcellularLocation>
</comment>
<dbReference type="HAMAP" id="MF_00210">
    <property type="entry name" value="EPSP_synth"/>
    <property type="match status" value="1"/>
</dbReference>
<evidence type="ECO:0000256" key="1">
    <source>
        <dbReference type="ARBA" id="ARBA00004811"/>
    </source>
</evidence>
<reference evidence="11" key="1">
    <citation type="submission" date="2016-10" db="EMBL/GenBank/DDBJ databases">
        <authorList>
            <person name="Varghese N."/>
            <person name="Submissions S."/>
        </authorList>
    </citation>
    <scope>NUCLEOTIDE SEQUENCE [LARGE SCALE GENOMIC DNA]</scope>
    <source>
        <strain evidence="11">CGMCC 1.7285</strain>
    </source>
</reference>
<evidence type="ECO:0000256" key="7">
    <source>
        <dbReference type="ARBA" id="ARBA00044633"/>
    </source>
</evidence>
<evidence type="ECO:0000256" key="5">
    <source>
        <dbReference type="ARBA" id="ARBA00022679"/>
    </source>
</evidence>
<evidence type="ECO:0000313" key="10">
    <source>
        <dbReference type="EMBL" id="SFR39556.1"/>
    </source>
</evidence>